<feature type="region of interest" description="Disordered" evidence="1">
    <location>
        <begin position="69"/>
        <end position="103"/>
    </location>
</feature>
<evidence type="ECO:0000313" key="2">
    <source>
        <dbReference type="EMBL" id="VEL37962.1"/>
    </source>
</evidence>
<evidence type="ECO:0000256" key="1">
    <source>
        <dbReference type="SAM" id="MobiDB-lite"/>
    </source>
</evidence>
<comment type="caution">
    <text evidence="2">The sequence shown here is derived from an EMBL/GenBank/DDBJ whole genome shotgun (WGS) entry which is preliminary data.</text>
</comment>
<protein>
    <submittedName>
        <fullName evidence="2">Uncharacterized protein</fullName>
    </submittedName>
</protein>
<evidence type="ECO:0000313" key="3">
    <source>
        <dbReference type="Proteomes" id="UP000784294"/>
    </source>
</evidence>
<reference evidence="2" key="1">
    <citation type="submission" date="2018-11" db="EMBL/GenBank/DDBJ databases">
        <authorList>
            <consortium name="Pathogen Informatics"/>
        </authorList>
    </citation>
    <scope>NUCLEOTIDE SEQUENCE</scope>
</reference>
<gene>
    <name evidence="2" type="ORF">PXEA_LOCUS31402</name>
</gene>
<sequence length="160" mass="17930">MKTGTSAARLNLQKIRIRLKHIWTVILTLLIPRSHGCQAPATRHGLVTYRITYQITPVYPDSCFTMRQSSTAGTSKRHTSSSRGRTEGPNNRTDMEAGGRRCQSHVGRKSHLFNCIHMHLLQAVETGRLAINAANRSQMGSQRRATGYQIGKTYAQGLRR</sequence>
<dbReference type="Proteomes" id="UP000784294">
    <property type="component" value="Unassembled WGS sequence"/>
</dbReference>
<organism evidence="2 3">
    <name type="scientific">Protopolystoma xenopodis</name>
    <dbReference type="NCBI Taxonomy" id="117903"/>
    <lineage>
        <taxon>Eukaryota</taxon>
        <taxon>Metazoa</taxon>
        <taxon>Spiralia</taxon>
        <taxon>Lophotrochozoa</taxon>
        <taxon>Platyhelminthes</taxon>
        <taxon>Monogenea</taxon>
        <taxon>Polyopisthocotylea</taxon>
        <taxon>Polystomatidea</taxon>
        <taxon>Polystomatidae</taxon>
        <taxon>Protopolystoma</taxon>
    </lineage>
</organism>
<name>A0A448XJ75_9PLAT</name>
<proteinExistence type="predicted"/>
<dbReference type="AlphaFoldDB" id="A0A448XJ75"/>
<accession>A0A448XJ75</accession>
<keyword evidence="3" id="KW-1185">Reference proteome</keyword>
<dbReference type="EMBL" id="CAAALY010256460">
    <property type="protein sequence ID" value="VEL37962.1"/>
    <property type="molecule type" value="Genomic_DNA"/>
</dbReference>